<feature type="active site" description="Proton acceptor 2" evidence="6">
    <location>
        <position position="614"/>
    </location>
</feature>
<dbReference type="EC" id="3.4.-.-" evidence="12"/>
<dbReference type="VEuPathDB" id="VectorBase:LLONM1_009183"/>
<keyword evidence="8 12" id="KW-0862">Zinc</keyword>
<evidence type="ECO:0000256" key="13">
    <source>
        <dbReference type="SAM" id="MobiDB-lite"/>
    </source>
</evidence>
<evidence type="ECO:0000256" key="8">
    <source>
        <dbReference type="PIRSR" id="PIRSR601548-3"/>
    </source>
</evidence>
<keyword evidence="3 9" id="KW-1015">Disulfide bond</keyword>
<dbReference type="GO" id="GO:0004180">
    <property type="term" value="F:carboxypeptidase activity"/>
    <property type="evidence" value="ECO:0007669"/>
    <property type="project" value="UniProtKB-KW"/>
</dbReference>
<evidence type="ECO:0000256" key="2">
    <source>
        <dbReference type="ARBA" id="ARBA00022729"/>
    </source>
</evidence>
<evidence type="ECO:0000256" key="5">
    <source>
        <dbReference type="PIRSR" id="PIRSR601548-1"/>
    </source>
</evidence>
<comment type="caution">
    <text evidence="11">Lacks conserved residue(s) required for the propagation of feature annotation.</text>
</comment>
<dbReference type="PRINTS" id="PR00791">
    <property type="entry name" value="PEPDIPTASEA"/>
</dbReference>
<keyword evidence="12" id="KW-0645">Protease</keyword>
<dbReference type="PROSITE" id="PS52011">
    <property type="entry name" value="PEPTIDASE_M2"/>
    <property type="match status" value="1"/>
</dbReference>
<keyword evidence="12" id="KW-0482">Metalloprotease</keyword>
<reference evidence="14" key="2">
    <citation type="journal article" date="2020" name="BMC">
        <title>Leishmania infection induces a limited differential gene expression in the sand fly midgut.</title>
        <authorList>
            <person name="Coutinho-Abreu I.V."/>
            <person name="Serafim T.D."/>
            <person name="Meneses C."/>
            <person name="Kamhawi S."/>
            <person name="Oliveira F."/>
            <person name="Valenzuela J.G."/>
        </authorList>
    </citation>
    <scope>NUCLEOTIDE SEQUENCE</scope>
    <source>
        <strain evidence="14">Jacobina</strain>
        <tissue evidence="14">Midgut</tissue>
    </source>
</reference>
<evidence type="ECO:0000313" key="15">
    <source>
        <dbReference type="EnsemblMetazoa" id="LLOJ003375-PA"/>
    </source>
</evidence>
<feature type="disulfide bond" evidence="9 11">
    <location>
        <begin position="582"/>
        <end position="600"/>
    </location>
</feature>
<evidence type="ECO:0000313" key="16">
    <source>
        <dbReference type="Proteomes" id="UP000092461"/>
    </source>
</evidence>
<accession>A0A1B0CG74</accession>
<dbReference type="VEuPathDB" id="VectorBase:LLONM1_008080"/>
<dbReference type="GO" id="GO:0008237">
    <property type="term" value="F:metallopeptidase activity"/>
    <property type="evidence" value="ECO:0007669"/>
    <property type="project" value="UniProtKB-KW"/>
</dbReference>
<evidence type="ECO:0000256" key="10">
    <source>
        <dbReference type="PIRSR" id="PIRSR601548-8"/>
    </source>
</evidence>
<dbReference type="InterPro" id="IPR001548">
    <property type="entry name" value="Peptidase_M2"/>
</dbReference>
<dbReference type="AlphaFoldDB" id="A0A1B0CG74"/>
<dbReference type="GO" id="GO:0008241">
    <property type="term" value="F:peptidyl-dipeptidase activity"/>
    <property type="evidence" value="ECO:0007669"/>
    <property type="project" value="InterPro"/>
</dbReference>
<dbReference type="EMBL" id="AJWK01010805">
    <property type="status" value="NOT_ANNOTATED_CDS"/>
    <property type="molecule type" value="Genomic_DNA"/>
</dbReference>
<dbReference type="EMBL" id="AJWK01010804">
    <property type="status" value="NOT_ANNOTATED_CDS"/>
    <property type="molecule type" value="Genomic_DNA"/>
</dbReference>
<feature type="binding site" evidence="8">
    <location>
        <position position="617"/>
    </location>
    <ligand>
        <name>Zn(2+)</name>
        <dbReference type="ChEBI" id="CHEBI:29105"/>
        <label>1</label>
        <note>catalytic</note>
    </ligand>
</feature>
<reference evidence="15" key="3">
    <citation type="submission" date="2020-05" db="UniProtKB">
        <authorList>
            <consortium name="EnsemblMetazoa"/>
        </authorList>
    </citation>
    <scope>IDENTIFICATION</scope>
    <source>
        <strain evidence="15">Jacobina</strain>
    </source>
</reference>
<evidence type="ECO:0000256" key="11">
    <source>
        <dbReference type="PROSITE-ProRule" id="PRU01355"/>
    </source>
</evidence>
<dbReference type="PANTHER" id="PTHR10514:SF40">
    <property type="entry name" value="ANGIOTENSIN-CONVERTING ENZYME"/>
    <property type="match status" value="1"/>
</dbReference>
<feature type="compositionally biased region" description="Pro residues" evidence="13">
    <location>
        <begin position="24"/>
        <end position="33"/>
    </location>
</feature>
<evidence type="ECO:0000256" key="4">
    <source>
        <dbReference type="ARBA" id="ARBA00023180"/>
    </source>
</evidence>
<dbReference type="VEuPathDB" id="VectorBase:LLOJ003375"/>
<keyword evidence="4 12" id="KW-0325">Glycoprotein</keyword>
<feature type="binding site" evidence="10">
    <location>
        <position position="617"/>
    </location>
    <ligand>
        <name>Zn(2+)</name>
        <dbReference type="ChEBI" id="CHEBI:29105"/>
        <label>2</label>
        <note>catalytic</note>
    </ligand>
</feature>
<dbReference type="PANTHER" id="PTHR10514">
    <property type="entry name" value="ANGIOTENSIN-CONVERTING ENZYME"/>
    <property type="match status" value="1"/>
</dbReference>
<dbReference type="GO" id="GO:0005886">
    <property type="term" value="C:plasma membrane"/>
    <property type="evidence" value="ECO:0007669"/>
    <property type="project" value="TreeGrafter"/>
</dbReference>
<proteinExistence type="inferred from homology"/>
<dbReference type="SUPFAM" id="SSF55486">
    <property type="entry name" value="Metalloproteases ('zincins'), catalytic domain"/>
    <property type="match status" value="2"/>
</dbReference>
<evidence type="ECO:0000256" key="6">
    <source>
        <dbReference type="PIRSR" id="PIRSR601548-11"/>
    </source>
</evidence>
<name>A0A1B0CG74_LUTLO</name>
<evidence type="ECO:0000256" key="9">
    <source>
        <dbReference type="PIRSR" id="PIRSR601548-4"/>
    </source>
</evidence>
<feature type="compositionally biased region" description="Pro residues" evidence="13">
    <location>
        <begin position="1"/>
        <end position="16"/>
    </location>
</feature>
<dbReference type="EnsemblMetazoa" id="LLOJ003375-RA">
    <property type="protein sequence ID" value="LLOJ003375-PA"/>
    <property type="gene ID" value="LLOJ003375"/>
</dbReference>
<feature type="compositionally biased region" description="Basic and acidic residues" evidence="13">
    <location>
        <begin position="74"/>
        <end position="88"/>
    </location>
</feature>
<feature type="region of interest" description="Disordered" evidence="13">
    <location>
        <begin position="1"/>
        <end position="167"/>
    </location>
</feature>
<feature type="compositionally biased region" description="Basic and acidic residues" evidence="13">
    <location>
        <begin position="50"/>
        <end position="63"/>
    </location>
</feature>
<feature type="active site" description="Proton donor 2" evidence="6">
    <location>
        <position position="743"/>
    </location>
</feature>
<keyword evidence="2" id="KW-0732">Signal</keyword>
<feature type="binding site" evidence="8">
    <location>
        <position position="613"/>
    </location>
    <ligand>
        <name>Zn(2+)</name>
        <dbReference type="ChEBI" id="CHEBI:29105"/>
        <label>1</label>
        <note>catalytic</note>
    </ligand>
</feature>
<evidence type="ECO:0000256" key="7">
    <source>
        <dbReference type="PIRSR" id="PIRSR601548-2"/>
    </source>
</evidence>
<feature type="binding site" evidence="7">
    <location>
        <position position="752"/>
    </location>
    <ligand>
        <name>chloride</name>
        <dbReference type="ChEBI" id="CHEBI:17996"/>
        <label>1</label>
    </ligand>
</feature>
<feature type="binding site" evidence="10">
    <location>
        <position position="641"/>
    </location>
    <ligand>
        <name>Zn(2+)</name>
        <dbReference type="ChEBI" id="CHEBI:29105"/>
        <label>2</label>
        <note>catalytic</note>
    </ligand>
</feature>
<dbReference type="Pfam" id="PF01401">
    <property type="entry name" value="Peptidase_M2"/>
    <property type="match status" value="1"/>
</dbReference>
<evidence type="ECO:0000313" key="14">
    <source>
        <dbReference type="EMBL" id="MBC1169412.1"/>
    </source>
</evidence>
<evidence type="ECO:0000256" key="1">
    <source>
        <dbReference type="ARBA" id="ARBA00008139"/>
    </source>
</evidence>
<dbReference type="GO" id="GO:0006508">
    <property type="term" value="P:proteolysis"/>
    <property type="evidence" value="ECO:0007669"/>
    <property type="project" value="UniProtKB-KW"/>
</dbReference>
<keyword evidence="12" id="KW-0378">Hydrolase</keyword>
<dbReference type="EMBL" id="GITU01000709">
    <property type="protein sequence ID" value="MBC1169412.1"/>
    <property type="molecule type" value="Transcribed_RNA"/>
</dbReference>
<feature type="active site" description="Proton donor 1" evidence="5">
    <location>
        <position position="743"/>
    </location>
</feature>
<comment type="similarity">
    <text evidence="1 11 12">Belongs to the peptidase M2 family.</text>
</comment>
<reference evidence="16" key="1">
    <citation type="submission" date="2012-05" db="EMBL/GenBank/DDBJ databases">
        <title>Whole Genome Assembly of Lutzomyia longipalpis.</title>
        <authorList>
            <person name="Richards S."/>
            <person name="Qu C."/>
            <person name="Dillon R."/>
            <person name="Worley K."/>
            <person name="Scherer S."/>
            <person name="Batterton M."/>
            <person name="Taylor A."/>
            <person name="Hawes A."/>
            <person name="Hernandez B."/>
            <person name="Kovar C."/>
            <person name="Mandapat C."/>
            <person name="Pham C."/>
            <person name="Qu C."/>
            <person name="Jing C."/>
            <person name="Bess C."/>
            <person name="Bandaranaike D."/>
            <person name="Ngo D."/>
            <person name="Ongeri F."/>
            <person name="Arias F."/>
            <person name="Lara F."/>
            <person name="Weissenberger G."/>
            <person name="Kamau G."/>
            <person name="Han H."/>
            <person name="Shen H."/>
            <person name="Dinh H."/>
            <person name="Khalil I."/>
            <person name="Jones J."/>
            <person name="Shafer J."/>
            <person name="Jayaseelan J."/>
            <person name="Quiroz J."/>
            <person name="Blankenburg K."/>
            <person name="Nguyen L."/>
            <person name="Jackson L."/>
            <person name="Francisco L."/>
            <person name="Tang L.-Y."/>
            <person name="Pu L.-L."/>
            <person name="Perales L."/>
            <person name="Lorensuhewa L."/>
            <person name="Munidasa M."/>
            <person name="Coyle M."/>
            <person name="Taylor M."/>
            <person name="Puazo M."/>
            <person name="Firestine M."/>
            <person name="Scheel M."/>
            <person name="Javaid M."/>
            <person name="Wang M."/>
            <person name="Li M."/>
            <person name="Tabassum N."/>
            <person name="Saada N."/>
            <person name="Osuji N."/>
            <person name="Aqrawi P."/>
            <person name="Fu Q."/>
            <person name="Thornton R."/>
            <person name="Raj R."/>
            <person name="Goodspeed R."/>
            <person name="Mata R."/>
            <person name="Najjar R."/>
            <person name="Gubbala S."/>
            <person name="Lee S."/>
            <person name="Denson S."/>
            <person name="Patil S."/>
            <person name="Macmil S."/>
            <person name="Qi S."/>
            <person name="Matskevitch T."/>
            <person name="Palculict T."/>
            <person name="Mathew T."/>
            <person name="Vee V."/>
            <person name="Velamala V."/>
            <person name="Korchina V."/>
            <person name="Cai W."/>
            <person name="Liu W."/>
            <person name="Dai W."/>
            <person name="Zou X."/>
            <person name="Zhu Y."/>
            <person name="Zhang Y."/>
            <person name="Wu Y.-Q."/>
            <person name="Xin Y."/>
            <person name="Nazarath L."/>
            <person name="Kovar C."/>
            <person name="Han Y."/>
            <person name="Muzny D."/>
            <person name="Gibbs R."/>
        </authorList>
    </citation>
    <scope>NUCLEOTIDE SEQUENCE [LARGE SCALE GENOMIC DNA]</scope>
    <source>
        <strain evidence="16">Jacobina</strain>
    </source>
</reference>
<keyword evidence="8 12" id="KW-0479">Metal-binding</keyword>
<feature type="binding site" evidence="10">
    <location>
        <position position="613"/>
    </location>
    <ligand>
        <name>Zn(2+)</name>
        <dbReference type="ChEBI" id="CHEBI:29105"/>
        <label>2</label>
        <note>catalytic</note>
    </ligand>
</feature>
<keyword evidence="12" id="KW-0121">Carboxypeptidase</keyword>
<dbReference type="GO" id="GO:0046872">
    <property type="term" value="F:metal ion binding"/>
    <property type="evidence" value="ECO:0007669"/>
    <property type="project" value="UniProtKB-KW"/>
</dbReference>
<keyword evidence="16" id="KW-1185">Reference proteome</keyword>
<protein>
    <recommendedName>
        <fullName evidence="12">Angiotensin-converting enzyme</fullName>
        <ecNumber evidence="12">3.4.-.-</ecNumber>
    </recommendedName>
</protein>
<evidence type="ECO:0000256" key="3">
    <source>
        <dbReference type="ARBA" id="ARBA00023157"/>
    </source>
</evidence>
<dbReference type="Proteomes" id="UP000092461">
    <property type="component" value="Unassembled WGS sequence"/>
</dbReference>
<evidence type="ECO:0000256" key="12">
    <source>
        <dbReference type="RuleBase" id="RU361144"/>
    </source>
</evidence>
<feature type="compositionally biased region" description="Basic and acidic residues" evidence="13">
    <location>
        <begin position="142"/>
        <end position="167"/>
    </location>
</feature>
<feature type="active site" description="Proton acceptor 1" evidence="5">
    <location>
        <position position="614"/>
    </location>
</feature>
<sequence length="752" mass="88941">GEPTPKPQLDLPPLPPGTSTTEQPQPPPVPAPAGDPTILPNSYAGEPDEEGRSSRDYDSDRSQRYGPPYESDDAYYRDRNRYGDRPYDENYDTPVKYSKDDDRYYNYRGQGGYPGAGPYNNDDERYYNSRGRYPNPNPYSNDDDRYYKTNPYNDDRYRDDRYNDDRYRDDRYRDDRYRDDRYRDDRYRDDRYRDDRYGNDGYNRYDDPERKYQAANDRLSRYLAEIDQKSSDECFHNVAAQWNFETNVNEASQLEALTAQQRYSEFQRAIWDRMRFVDRSTIFDDHLYRQVNLMSIIGASALPPDQLDRLTAQQRYSEFQRAIWDRMRFVDRSTIFDDHLYRQVNLMSIIGASALPPDQLDRYNRLINDMLVIYNGASICAYEQPFHCGLRLQPELKEIMAKSRDWDELTWTWLEWRRKSGRIMRELFEQLVDLTNEAARYNNFTNGEDYWSFPFESPSFRGEMEQVWNEVLPLYEMIHAYTRRKLREFYGPDKINRNAPIPDHVLGNMYGQSWSNILDVIIPYPGRSFLEVTPAMNAQGYTPLVMFQLAEEFFVSLNMTPLPPQFWINSLLEEPPDRPVLCQPSAWDFCNGQDYRIKMCTTVTHKDLITAHHEMAHIQYFYNYRHLPKVFRDGANPGFHEAVGDAIGLSVSTPRHLQTLGLVHKSVDDTAHDINFLFALAMDKVVFLPFALALEAWRYDIFSKKISKEQYNCHWWLLREQYGGIKPPVLRSELDFDPGSKYHVPANIPYSR</sequence>
<feature type="binding site" evidence="8">
    <location>
        <position position="641"/>
    </location>
    <ligand>
        <name>Zn(2+)</name>
        <dbReference type="ChEBI" id="CHEBI:29105"/>
        <label>1</label>
        <note>catalytic</note>
    </ligand>
</feature>
<comment type="cofactor">
    <cofactor evidence="12">
        <name>Zn(2+)</name>
        <dbReference type="ChEBI" id="CHEBI:29105"/>
    </cofactor>
    <text evidence="12">Binds 1 zinc ion per subunit.</text>
</comment>
<organism evidence="15 16">
    <name type="scientific">Lutzomyia longipalpis</name>
    <name type="common">Sand fly</name>
    <dbReference type="NCBI Taxonomy" id="7200"/>
    <lineage>
        <taxon>Eukaryota</taxon>
        <taxon>Metazoa</taxon>
        <taxon>Ecdysozoa</taxon>
        <taxon>Arthropoda</taxon>
        <taxon>Hexapoda</taxon>
        <taxon>Insecta</taxon>
        <taxon>Pterygota</taxon>
        <taxon>Neoptera</taxon>
        <taxon>Endopterygota</taxon>
        <taxon>Diptera</taxon>
        <taxon>Nematocera</taxon>
        <taxon>Psychodoidea</taxon>
        <taxon>Psychodidae</taxon>
        <taxon>Lutzomyia</taxon>
        <taxon>Lutzomyia</taxon>
    </lineage>
</organism>
<dbReference type="CDD" id="cd06461">
    <property type="entry name" value="M2_ACE"/>
    <property type="match status" value="1"/>
</dbReference>
<feature type="disulfide bond" evidence="9 11">
    <location>
        <begin position="380"/>
        <end position="388"/>
    </location>
</feature>